<dbReference type="InterPro" id="IPR036525">
    <property type="entry name" value="Tubulin/FtsZ_GTPase_sf"/>
</dbReference>
<evidence type="ECO:0000256" key="5">
    <source>
        <dbReference type="RuleBase" id="RU000352"/>
    </source>
</evidence>
<keyword evidence="2 5" id="KW-0493">Microtubule</keyword>
<evidence type="ECO:0000313" key="9">
    <source>
        <dbReference type="Proteomes" id="UP000011087"/>
    </source>
</evidence>
<evidence type="ECO:0000259" key="6">
    <source>
        <dbReference type="SMART" id="SM00864"/>
    </source>
</evidence>
<dbReference type="SMART" id="SM00864">
    <property type="entry name" value="Tubulin"/>
    <property type="match status" value="1"/>
</dbReference>
<dbReference type="Gene3D" id="3.40.50.1440">
    <property type="entry name" value="Tubulin/FtsZ, GTPase domain"/>
    <property type="match status" value="1"/>
</dbReference>
<dbReference type="InterPro" id="IPR023123">
    <property type="entry name" value="Tubulin_C"/>
</dbReference>
<keyword evidence="9" id="KW-1185">Reference proteome</keyword>
<dbReference type="PaxDb" id="55529-EKX50064"/>
<dbReference type="PROSITE" id="PS00227">
    <property type="entry name" value="TUBULIN"/>
    <property type="match status" value="1"/>
</dbReference>
<dbReference type="InterPro" id="IPR008280">
    <property type="entry name" value="Tub_FtsZ_C"/>
</dbReference>
<dbReference type="EMBL" id="JH992980">
    <property type="protein sequence ID" value="EKX50064.1"/>
    <property type="molecule type" value="Genomic_DNA"/>
</dbReference>
<dbReference type="STRING" id="905079.L1JP46"/>
<dbReference type="PANTHER" id="PTHR11588">
    <property type="entry name" value="TUBULIN"/>
    <property type="match status" value="1"/>
</dbReference>
<dbReference type="eggNOG" id="KOG1374">
    <property type="taxonomic scope" value="Eukaryota"/>
</dbReference>
<dbReference type="PRINTS" id="PR01161">
    <property type="entry name" value="TUBULIN"/>
</dbReference>
<dbReference type="SUPFAM" id="SSF55307">
    <property type="entry name" value="Tubulin C-terminal domain-like"/>
    <property type="match status" value="1"/>
</dbReference>
<keyword evidence="4 5" id="KW-0342">GTP-binding</keyword>
<evidence type="ECO:0000256" key="3">
    <source>
        <dbReference type="ARBA" id="ARBA00022741"/>
    </source>
</evidence>
<feature type="domain" description="Tubulin/FtsZ GTPase" evidence="6">
    <location>
        <begin position="38"/>
        <end position="221"/>
    </location>
</feature>
<reference evidence="9" key="2">
    <citation type="submission" date="2012-11" db="EMBL/GenBank/DDBJ databases">
        <authorList>
            <person name="Kuo A."/>
            <person name="Curtis B.A."/>
            <person name="Tanifuji G."/>
            <person name="Burki F."/>
            <person name="Gruber A."/>
            <person name="Irimia M."/>
            <person name="Maruyama S."/>
            <person name="Arias M.C."/>
            <person name="Ball S.G."/>
            <person name="Gile G.H."/>
            <person name="Hirakawa Y."/>
            <person name="Hopkins J.F."/>
            <person name="Rensing S.A."/>
            <person name="Schmutz J."/>
            <person name="Symeonidi A."/>
            <person name="Elias M."/>
            <person name="Eveleigh R.J."/>
            <person name="Herman E.K."/>
            <person name="Klute M.J."/>
            <person name="Nakayama T."/>
            <person name="Obornik M."/>
            <person name="Reyes-Prieto A."/>
            <person name="Armbrust E.V."/>
            <person name="Aves S.J."/>
            <person name="Beiko R.G."/>
            <person name="Coutinho P."/>
            <person name="Dacks J.B."/>
            <person name="Durnford D.G."/>
            <person name="Fast N.M."/>
            <person name="Green B.R."/>
            <person name="Grisdale C."/>
            <person name="Hempe F."/>
            <person name="Henrissat B."/>
            <person name="Hoppner M.P."/>
            <person name="Ishida K.-I."/>
            <person name="Kim E."/>
            <person name="Koreny L."/>
            <person name="Kroth P.G."/>
            <person name="Liu Y."/>
            <person name="Malik S.-B."/>
            <person name="Maier U.G."/>
            <person name="McRose D."/>
            <person name="Mock T."/>
            <person name="Neilson J.A."/>
            <person name="Onodera N.T."/>
            <person name="Poole A.M."/>
            <person name="Pritham E.J."/>
            <person name="Richards T.A."/>
            <person name="Rocap G."/>
            <person name="Roy S.W."/>
            <person name="Sarai C."/>
            <person name="Schaack S."/>
            <person name="Shirato S."/>
            <person name="Slamovits C.H."/>
            <person name="Spencer D.F."/>
            <person name="Suzuki S."/>
            <person name="Worden A.Z."/>
            <person name="Zauner S."/>
            <person name="Barry K."/>
            <person name="Bell C."/>
            <person name="Bharti A.K."/>
            <person name="Crow J.A."/>
            <person name="Grimwood J."/>
            <person name="Kramer R."/>
            <person name="Lindquist E."/>
            <person name="Lucas S."/>
            <person name="Salamov A."/>
            <person name="McFadden G.I."/>
            <person name="Lane C.E."/>
            <person name="Keeling P.J."/>
            <person name="Gray M.W."/>
            <person name="Grigoriev I.V."/>
            <person name="Archibald J.M."/>
        </authorList>
    </citation>
    <scope>NUCLEOTIDE SEQUENCE</scope>
    <source>
        <strain evidence="9">CCMP2712</strain>
    </source>
</reference>
<reference evidence="7 9" key="1">
    <citation type="journal article" date="2012" name="Nature">
        <title>Algal genomes reveal evolutionary mosaicism and the fate of nucleomorphs.</title>
        <authorList>
            <consortium name="DOE Joint Genome Institute"/>
            <person name="Curtis B.A."/>
            <person name="Tanifuji G."/>
            <person name="Burki F."/>
            <person name="Gruber A."/>
            <person name="Irimia M."/>
            <person name="Maruyama S."/>
            <person name="Arias M.C."/>
            <person name="Ball S.G."/>
            <person name="Gile G.H."/>
            <person name="Hirakawa Y."/>
            <person name="Hopkins J.F."/>
            <person name="Kuo A."/>
            <person name="Rensing S.A."/>
            <person name="Schmutz J."/>
            <person name="Symeonidi A."/>
            <person name="Elias M."/>
            <person name="Eveleigh R.J."/>
            <person name="Herman E.K."/>
            <person name="Klute M.J."/>
            <person name="Nakayama T."/>
            <person name="Obornik M."/>
            <person name="Reyes-Prieto A."/>
            <person name="Armbrust E.V."/>
            <person name="Aves S.J."/>
            <person name="Beiko R.G."/>
            <person name="Coutinho P."/>
            <person name="Dacks J.B."/>
            <person name="Durnford D.G."/>
            <person name="Fast N.M."/>
            <person name="Green B.R."/>
            <person name="Grisdale C.J."/>
            <person name="Hempel F."/>
            <person name="Henrissat B."/>
            <person name="Hoppner M.P."/>
            <person name="Ishida K."/>
            <person name="Kim E."/>
            <person name="Koreny L."/>
            <person name="Kroth P.G."/>
            <person name="Liu Y."/>
            <person name="Malik S.B."/>
            <person name="Maier U.G."/>
            <person name="McRose D."/>
            <person name="Mock T."/>
            <person name="Neilson J.A."/>
            <person name="Onodera N.T."/>
            <person name="Poole A.M."/>
            <person name="Pritham E.J."/>
            <person name="Richards T.A."/>
            <person name="Rocap G."/>
            <person name="Roy S.W."/>
            <person name="Sarai C."/>
            <person name="Schaack S."/>
            <person name="Shirato S."/>
            <person name="Slamovits C.H."/>
            <person name="Spencer D.F."/>
            <person name="Suzuki S."/>
            <person name="Worden A.Z."/>
            <person name="Zauner S."/>
            <person name="Barry K."/>
            <person name="Bell C."/>
            <person name="Bharti A.K."/>
            <person name="Crow J.A."/>
            <person name="Grimwood J."/>
            <person name="Kramer R."/>
            <person name="Lindquist E."/>
            <person name="Lucas S."/>
            <person name="Salamov A."/>
            <person name="McFadden G.I."/>
            <person name="Lane C.E."/>
            <person name="Keeling P.J."/>
            <person name="Gray M.W."/>
            <person name="Grigoriev I.V."/>
            <person name="Archibald J.M."/>
        </authorList>
    </citation>
    <scope>NUCLEOTIDE SEQUENCE</scope>
    <source>
        <strain evidence="7 9">CCMP2712</strain>
    </source>
</reference>
<dbReference type="InterPro" id="IPR003008">
    <property type="entry name" value="Tubulin_FtsZ_GTPase"/>
</dbReference>
<organism evidence="7">
    <name type="scientific">Guillardia theta (strain CCMP2712)</name>
    <name type="common">Cryptophyte</name>
    <dbReference type="NCBI Taxonomy" id="905079"/>
    <lineage>
        <taxon>Eukaryota</taxon>
        <taxon>Cryptophyceae</taxon>
        <taxon>Pyrenomonadales</taxon>
        <taxon>Geminigeraceae</taxon>
        <taxon>Guillardia</taxon>
    </lineage>
</organism>
<sequence length="410" mass="45899">MLSAFVGQFGGSVGGMVMEEAATERRGETTRERRGDDTTRLVDAKGFSRAVMVDGEAKVVKKWGDRGRLRTENRVWRDSGCGNNWAMGYFGEGARMRTPTATEENENVLVRRAMEVLRREGERLDRCEGCMVYHSLAGGTGSGLGSRLLEEIRDTFSCPLLSVSVLPFSVGELPLQYYNSTLCLSRIVEEADACLLFSNDDILSIMSKRLAKKIGSVVRPGDAAGTLVKTEDLNMHFQTSSKHRSDVQGISWTKLSQQLFTEAPRYQPALSSTSGEALCRIKTCASRLIFRGNAAMSQASEISSSLENELCRSAEQVSWMKGPKSFVYGSPRPIFKHSTKSLTWATTRSSYLPAFTHILHRCEDMLESRAYLHWYVRYGLRAEDMQEAIELMRSWLSDSSEFFGRSLLFN</sequence>
<accession>L1JP46</accession>
<dbReference type="Gene3D" id="1.10.287.600">
    <property type="entry name" value="Helix hairpin bin"/>
    <property type="match status" value="1"/>
</dbReference>
<dbReference type="OrthoDB" id="2588702at2759"/>
<dbReference type="GeneID" id="17306541"/>
<dbReference type="GO" id="GO:0007017">
    <property type="term" value="P:microtubule-based process"/>
    <property type="evidence" value="ECO:0007669"/>
    <property type="project" value="InterPro"/>
</dbReference>
<dbReference type="Pfam" id="PF00091">
    <property type="entry name" value="Tubulin"/>
    <property type="match status" value="1"/>
</dbReference>
<proteinExistence type="inferred from homology"/>
<evidence type="ECO:0000256" key="2">
    <source>
        <dbReference type="ARBA" id="ARBA00022701"/>
    </source>
</evidence>
<dbReference type="GO" id="GO:0005525">
    <property type="term" value="F:GTP binding"/>
    <property type="evidence" value="ECO:0007669"/>
    <property type="project" value="UniProtKB-UniRule"/>
</dbReference>
<dbReference type="InterPro" id="IPR000217">
    <property type="entry name" value="Tubulin"/>
</dbReference>
<dbReference type="OMA" id="SANNWAM"/>
<dbReference type="SUPFAM" id="SSF52490">
    <property type="entry name" value="Tubulin nucleotide-binding domain-like"/>
    <property type="match status" value="1"/>
</dbReference>
<evidence type="ECO:0000256" key="4">
    <source>
        <dbReference type="ARBA" id="ARBA00023134"/>
    </source>
</evidence>
<evidence type="ECO:0000256" key="1">
    <source>
        <dbReference type="ARBA" id="ARBA00009636"/>
    </source>
</evidence>
<dbReference type="EnsemblProtists" id="EKX50064">
    <property type="protein sequence ID" value="EKX50064"/>
    <property type="gene ID" value="GUITHDRAFT_135732"/>
</dbReference>
<comment type="similarity">
    <text evidence="1 5">Belongs to the tubulin family.</text>
</comment>
<name>L1JP46_GUITC</name>
<gene>
    <name evidence="7" type="ORF">GUITHDRAFT_135732</name>
</gene>
<dbReference type="InterPro" id="IPR017975">
    <property type="entry name" value="Tubulin_CS"/>
</dbReference>
<keyword evidence="3 5" id="KW-0547">Nucleotide-binding</keyword>
<dbReference type="RefSeq" id="XP_005837044.1">
    <property type="nucleotide sequence ID" value="XM_005836987.1"/>
</dbReference>
<dbReference type="KEGG" id="gtt:GUITHDRAFT_135732"/>
<dbReference type="HOGENOM" id="CLU_015718_1_0_1"/>
<dbReference type="GO" id="GO:0005874">
    <property type="term" value="C:microtubule"/>
    <property type="evidence" value="ECO:0007669"/>
    <property type="project" value="UniProtKB-KW"/>
</dbReference>
<dbReference type="Proteomes" id="UP000011087">
    <property type="component" value="Unassembled WGS sequence"/>
</dbReference>
<evidence type="ECO:0000313" key="8">
    <source>
        <dbReference type="EnsemblProtists" id="EKX50064"/>
    </source>
</evidence>
<protein>
    <recommendedName>
        <fullName evidence="6">Tubulin/FtsZ GTPase domain-containing protein</fullName>
    </recommendedName>
</protein>
<reference evidence="8" key="3">
    <citation type="submission" date="2016-03" db="UniProtKB">
        <authorList>
            <consortium name="EnsemblProtists"/>
        </authorList>
    </citation>
    <scope>IDENTIFICATION</scope>
</reference>
<dbReference type="AlphaFoldDB" id="L1JP46"/>
<evidence type="ECO:0000313" key="7">
    <source>
        <dbReference type="EMBL" id="EKX50064.1"/>
    </source>
</evidence>